<dbReference type="Pfam" id="PF00149">
    <property type="entry name" value="Metallophos"/>
    <property type="match status" value="1"/>
</dbReference>
<evidence type="ECO:0000259" key="4">
    <source>
        <dbReference type="Pfam" id="PF00149"/>
    </source>
</evidence>
<reference evidence="5 6" key="1">
    <citation type="submission" date="2024-04" db="EMBL/GenBank/DDBJ databases">
        <authorList>
            <person name="Cremers G."/>
        </authorList>
    </citation>
    <scope>NUCLEOTIDE SEQUENCE [LARGE SCALE GENOMIC DNA]</scope>
    <source>
        <strain evidence="5">MeCH1-AG</strain>
    </source>
</reference>
<proteinExistence type="predicted"/>
<sequence length="345" mass="38340">MRRAMSTPPSPQPASGARAAFPRSSSTATPSPSDSALYAHLEPRIGRCHLNQRLGIENDFEARVFGQGRTFFHIENWYSIHGLMRQFLRMMWLHDQGRKNARHIQVRHHTFFLKNLPVAFDGYTILHITDLHLDMAADLPDALIEVLAGVEGYDLCVLTGDFRAQTFGPYAAAIKALGRVLPFIKSPAYGVLGNHDSIRMVPALEDLGVRILLNEAVRLERGGKAVYLAGIDDPHYYRADNLEKAADGIPDHAVSILLSHSPEMYRHAAYANFDIMLSGHTHGGQICLPGRIPLMLNAKAPRAICRGPWRYQSLQGYTSVGSGVSVVDIRLNCPPEIVLHRLRRG</sequence>
<evidence type="ECO:0000313" key="6">
    <source>
        <dbReference type="Proteomes" id="UP001497493"/>
    </source>
</evidence>
<organism evidence="5 6">
    <name type="scientific">Candidatus Methylocalor cossyra</name>
    <dbReference type="NCBI Taxonomy" id="3108543"/>
    <lineage>
        <taxon>Bacteria</taxon>
        <taxon>Pseudomonadati</taxon>
        <taxon>Pseudomonadota</taxon>
        <taxon>Gammaproteobacteria</taxon>
        <taxon>Methylococcales</taxon>
        <taxon>Methylococcaceae</taxon>
        <taxon>Candidatus Methylocalor</taxon>
    </lineage>
</organism>
<dbReference type="Proteomes" id="UP001497493">
    <property type="component" value="Chromosome"/>
</dbReference>
<evidence type="ECO:0000256" key="2">
    <source>
        <dbReference type="ARBA" id="ARBA00022801"/>
    </source>
</evidence>
<keyword evidence="2" id="KW-0378">Hydrolase</keyword>
<dbReference type="InterPro" id="IPR004843">
    <property type="entry name" value="Calcineurin-like_PHP"/>
</dbReference>
<protein>
    <submittedName>
        <fullName evidence="5">Metallophos domain-containing protein</fullName>
    </submittedName>
</protein>
<evidence type="ECO:0000313" key="5">
    <source>
        <dbReference type="EMBL" id="CAL1240639.1"/>
    </source>
</evidence>
<dbReference type="Gene3D" id="3.60.21.10">
    <property type="match status" value="1"/>
</dbReference>
<dbReference type="PANTHER" id="PTHR31302:SF31">
    <property type="entry name" value="PHOSPHODIESTERASE YAEI"/>
    <property type="match status" value="1"/>
</dbReference>
<evidence type="ECO:0000256" key="1">
    <source>
        <dbReference type="ARBA" id="ARBA00022723"/>
    </source>
</evidence>
<feature type="compositionally biased region" description="Low complexity" evidence="3">
    <location>
        <begin position="17"/>
        <end position="34"/>
    </location>
</feature>
<dbReference type="InterPro" id="IPR051158">
    <property type="entry name" value="Metallophosphoesterase_sf"/>
</dbReference>
<keyword evidence="1" id="KW-0479">Metal-binding</keyword>
<dbReference type="RefSeq" id="WP_348757223.1">
    <property type="nucleotide sequence ID" value="NZ_OZ026884.1"/>
</dbReference>
<keyword evidence="6" id="KW-1185">Reference proteome</keyword>
<dbReference type="InterPro" id="IPR029052">
    <property type="entry name" value="Metallo-depent_PP-like"/>
</dbReference>
<gene>
    <name evidence="5" type="ORF">MECH1_V1_1863</name>
</gene>
<name>A0ABM9NJ43_9GAMM</name>
<dbReference type="SUPFAM" id="SSF56300">
    <property type="entry name" value="Metallo-dependent phosphatases"/>
    <property type="match status" value="1"/>
</dbReference>
<feature type="domain" description="Calcineurin-like phosphoesterase" evidence="4">
    <location>
        <begin position="124"/>
        <end position="283"/>
    </location>
</feature>
<dbReference type="PANTHER" id="PTHR31302">
    <property type="entry name" value="TRANSMEMBRANE PROTEIN WITH METALLOPHOSPHOESTERASE DOMAIN-RELATED"/>
    <property type="match status" value="1"/>
</dbReference>
<accession>A0ABM9NJ43</accession>
<feature type="region of interest" description="Disordered" evidence="3">
    <location>
        <begin position="1"/>
        <end position="34"/>
    </location>
</feature>
<dbReference type="EMBL" id="OZ026884">
    <property type="protein sequence ID" value="CAL1240639.1"/>
    <property type="molecule type" value="Genomic_DNA"/>
</dbReference>
<evidence type="ECO:0000256" key="3">
    <source>
        <dbReference type="SAM" id="MobiDB-lite"/>
    </source>
</evidence>